<evidence type="ECO:0000313" key="1">
    <source>
        <dbReference type="EMBL" id="AOJ09876.1"/>
    </source>
</evidence>
<dbReference type="RefSeq" id="WP_066493796.1">
    <property type="nucleotide sequence ID" value="NZ_CP013389.1"/>
</dbReference>
<evidence type="ECO:0000313" key="2">
    <source>
        <dbReference type="Proteomes" id="UP000067711"/>
    </source>
</evidence>
<organism evidence="1 2">
    <name type="scientific">Burkholderia mayonis</name>
    <dbReference type="NCBI Taxonomy" id="1385591"/>
    <lineage>
        <taxon>Bacteria</taxon>
        <taxon>Pseudomonadati</taxon>
        <taxon>Pseudomonadota</taxon>
        <taxon>Betaproteobacteria</taxon>
        <taxon>Burkholderiales</taxon>
        <taxon>Burkholderiaceae</taxon>
        <taxon>Burkholderia</taxon>
        <taxon>pseudomallei group</taxon>
    </lineage>
</organism>
<accession>A0A1B4G1R9</accession>
<proteinExistence type="predicted"/>
<dbReference type="EMBL" id="CP013389">
    <property type="protein sequence ID" value="AOJ09876.1"/>
    <property type="molecule type" value="Genomic_DNA"/>
</dbReference>
<dbReference type="Proteomes" id="UP000067711">
    <property type="component" value="Chromosome 1"/>
</dbReference>
<sequence length="104" mass="10673">MAAAIDAIGAIDAFAAFGDGVACSGGTAWAAVFAISCNTAAVARAVAVRMCATAAALRQTRPFPCRRCVNRSISDCRSAAARGCLFAHCMLAERACEQHVTDSC</sequence>
<reference evidence="1 2" key="1">
    <citation type="submission" date="2015-12" db="EMBL/GenBank/DDBJ databases">
        <title>Diversity of Burkholderia near neighbor genomes.</title>
        <authorList>
            <person name="Sahl J."/>
            <person name="Wagner D."/>
            <person name="Keim P."/>
        </authorList>
    </citation>
    <scope>NUCLEOTIDE SEQUENCE [LARGE SCALE GENOMIC DNA]</scope>
    <source>
        <strain evidence="1 2">BDU8</strain>
    </source>
</reference>
<protein>
    <submittedName>
        <fullName evidence="1">Uncharacterized protein</fullName>
    </submittedName>
</protein>
<gene>
    <name evidence="1" type="ORF">WS71_21605</name>
</gene>
<dbReference type="AlphaFoldDB" id="A0A1B4G1R9"/>
<name>A0A1B4G1R9_9BURK</name>